<dbReference type="EnsemblProtists" id="EKX33570">
    <property type="protein sequence ID" value="EKX33570"/>
    <property type="gene ID" value="GUITHDRAFT_156003"/>
</dbReference>
<dbReference type="AlphaFoldDB" id="L1ICK1"/>
<dbReference type="PaxDb" id="55529-EKX33570"/>
<protein>
    <submittedName>
        <fullName evidence="2 3">Uncharacterized protein</fullName>
    </submittedName>
</protein>
<keyword evidence="1" id="KW-0812">Transmembrane</keyword>
<feature type="transmembrane region" description="Helical" evidence="1">
    <location>
        <begin position="165"/>
        <end position="186"/>
    </location>
</feature>
<keyword evidence="1" id="KW-0472">Membrane</keyword>
<keyword evidence="4" id="KW-1185">Reference proteome</keyword>
<reference evidence="4" key="2">
    <citation type="submission" date="2012-11" db="EMBL/GenBank/DDBJ databases">
        <authorList>
            <person name="Kuo A."/>
            <person name="Curtis B.A."/>
            <person name="Tanifuji G."/>
            <person name="Burki F."/>
            <person name="Gruber A."/>
            <person name="Irimia M."/>
            <person name="Maruyama S."/>
            <person name="Arias M.C."/>
            <person name="Ball S.G."/>
            <person name="Gile G.H."/>
            <person name="Hirakawa Y."/>
            <person name="Hopkins J.F."/>
            <person name="Rensing S.A."/>
            <person name="Schmutz J."/>
            <person name="Symeonidi A."/>
            <person name="Elias M."/>
            <person name="Eveleigh R.J."/>
            <person name="Herman E.K."/>
            <person name="Klute M.J."/>
            <person name="Nakayama T."/>
            <person name="Obornik M."/>
            <person name="Reyes-Prieto A."/>
            <person name="Armbrust E.V."/>
            <person name="Aves S.J."/>
            <person name="Beiko R.G."/>
            <person name="Coutinho P."/>
            <person name="Dacks J.B."/>
            <person name="Durnford D.G."/>
            <person name="Fast N.M."/>
            <person name="Green B.R."/>
            <person name="Grisdale C."/>
            <person name="Hempe F."/>
            <person name="Henrissat B."/>
            <person name="Hoppner M.P."/>
            <person name="Ishida K.-I."/>
            <person name="Kim E."/>
            <person name="Koreny L."/>
            <person name="Kroth P.G."/>
            <person name="Liu Y."/>
            <person name="Malik S.-B."/>
            <person name="Maier U.G."/>
            <person name="McRose D."/>
            <person name="Mock T."/>
            <person name="Neilson J.A."/>
            <person name="Onodera N.T."/>
            <person name="Poole A.M."/>
            <person name="Pritham E.J."/>
            <person name="Richards T.A."/>
            <person name="Rocap G."/>
            <person name="Roy S.W."/>
            <person name="Sarai C."/>
            <person name="Schaack S."/>
            <person name="Shirato S."/>
            <person name="Slamovits C.H."/>
            <person name="Spencer D.F."/>
            <person name="Suzuki S."/>
            <person name="Worden A.Z."/>
            <person name="Zauner S."/>
            <person name="Barry K."/>
            <person name="Bell C."/>
            <person name="Bharti A.K."/>
            <person name="Crow J.A."/>
            <person name="Grimwood J."/>
            <person name="Kramer R."/>
            <person name="Lindquist E."/>
            <person name="Lucas S."/>
            <person name="Salamov A."/>
            <person name="McFadden G.I."/>
            <person name="Lane C.E."/>
            <person name="Keeling P.J."/>
            <person name="Gray M.W."/>
            <person name="Grigoriev I.V."/>
            <person name="Archibald J.M."/>
        </authorList>
    </citation>
    <scope>NUCLEOTIDE SEQUENCE</scope>
    <source>
        <strain evidence="4">CCMP2712</strain>
    </source>
</reference>
<sequence length="197" mass="21178">MAEVEALLNRSLTKRTVKLECDCCLLTPAAQGEASAIESHREGLKESLSAIESQHQMSTAEIALDLAAKAEREISANSEVNHTVWLQPKESPNSNGLKQAGSGRKVIRASGREGLYDNDKYSARTRGGDIWSSFSIYFGRGGADALPLPVGARTKNMSPSSMGNVILMLSLIVAAVIVYLAVNHWIPVQFGASLHAK</sequence>
<dbReference type="Proteomes" id="UP000011087">
    <property type="component" value="Unassembled WGS sequence"/>
</dbReference>
<accession>L1ICK1</accession>
<reference evidence="3" key="3">
    <citation type="submission" date="2015-06" db="UniProtKB">
        <authorList>
            <consortium name="EnsemblProtists"/>
        </authorList>
    </citation>
    <scope>IDENTIFICATION</scope>
</reference>
<evidence type="ECO:0000256" key="1">
    <source>
        <dbReference type="SAM" id="Phobius"/>
    </source>
</evidence>
<dbReference type="RefSeq" id="XP_005820550.1">
    <property type="nucleotide sequence ID" value="XM_005820493.1"/>
</dbReference>
<keyword evidence="1" id="KW-1133">Transmembrane helix</keyword>
<gene>
    <name evidence="2" type="ORF">GUITHDRAFT_156003</name>
</gene>
<evidence type="ECO:0000313" key="4">
    <source>
        <dbReference type="Proteomes" id="UP000011087"/>
    </source>
</evidence>
<dbReference type="HOGENOM" id="CLU_1386496_0_0_1"/>
<evidence type="ECO:0000313" key="3">
    <source>
        <dbReference type="EnsemblProtists" id="EKX33570"/>
    </source>
</evidence>
<reference evidence="2 4" key="1">
    <citation type="journal article" date="2012" name="Nature">
        <title>Algal genomes reveal evolutionary mosaicism and the fate of nucleomorphs.</title>
        <authorList>
            <consortium name="DOE Joint Genome Institute"/>
            <person name="Curtis B.A."/>
            <person name="Tanifuji G."/>
            <person name="Burki F."/>
            <person name="Gruber A."/>
            <person name="Irimia M."/>
            <person name="Maruyama S."/>
            <person name="Arias M.C."/>
            <person name="Ball S.G."/>
            <person name="Gile G.H."/>
            <person name="Hirakawa Y."/>
            <person name="Hopkins J.F."/>
            <person name="Kuo A."/>
            <person name="Rensing S.A."/>
            <person name="Schmutz J."/>
            <person name="Symeonidi A."/>
            <person name="Elias M."/>
            <person name="Eveleigh R.J."/>
            <person name="Herman E.K."/>
            <person name="Klute M.J."/>
            <person name="Nakayama T."/>
            <person name="Obornik M."/>
            <person name="Reyes-Prieto A."/>
            <person name="Armbrust E.V."/>
            <person name="Aves S.J."/>
            <person name="Beiko R.G."/>
            <person name="Coutinho P."/>
            <person name="Dacks J.B."/>
            <person name="Durnford D.G."/>
            <person name="Fast N.M."/>
            <person name="Green B.R."/>
            <person name="Grisdale C.J."/>
            <person name="Hempel F."/>
            <person name="Henrissat B."/>
            <person name="Hoppner M.P."/>
            <person name="Ishida K."/>
            <person name="Kim E."/>
            <person name="Koreny L."/>
            <person name="Kroth P.G."/>
            <person name="Liu Y."/>
            <person name="Malik S.B."/>
            <person name="Maier U.G."/>
            <person name="McRose D."/>
            <person name="Mock T."/>
            <person name="Neilson J.A."/>
            <person name="Onodera N.T."/>
            <person name="Poole A.M."/>
            <person name="Pritham E.J."/>
            <person name="Richards T.A."/>
            <person name="Rocap G."/>
            <person name="Roy S.W."/>
            <person name="Sarai C."/>
            <person name="Schaack S."/>
            <person name="Shirato S."/>
            <person name="Slamovits C.H."/>
            <person name="Spencer D.F."/>
            <person name="Suzuki S."/>
            <person name="Worden A.Z."/>
            <person name="Zauner S."/>
            <person name="Barry K."/>
            <person name="Bell C."/>
            <person name="Bharti A.K."/>
            <person name="Crow J.A."/>
            <person name="Grimwood J."/>
            <person name="Kramer R."/>
            <person name="Lindquist E."/>
            <person name="Lucas S."/>
            <person name="Salamov A."/>
            <person name="McFadden G.I."/>
            <person name="Lane C.E."/>
            <person name="Keeling P.J."/>
            <person name="Gray M.W."/>
            <person name="Grigoriev I.V."/>
            <person name="Archibald J.M."/>
        </authorList>
    </citation>
    <scope>NUCLEOTIDE SEQUENCE</scope>
    <source>
        <strain evidence="2 4">CCMP2712</strain>
    </source>
</reference>
<name>L1ICK1_GUITC</name>
<dbReference type="EMBL" id="JH993137">
    <property type="protein sequence ID" value="EKX33570.1"/>
    <property type="molecule type" value="Genomic_DNA"/>
</dbReference>
<organism evidence="2">
    <name type="scientific">Guillardia theta (strain CCMP2712)</name>
    <name type="common">Cryptophyte</name>
    <dbReference type="NCBI Taxonomy" id="905079"/>
    <lineage>
        <taxon>Eukaryota</taxon>
        <taxon>Cryptophyceae</taxon>
        <taxon>Pyrenomonadales</taxon>
        <taxon>Geminigeraceae</taxon>
        <taxon>Guillardia</taxon>
    </lineage>
</organism>
<proteinExistence type="predicted"/>
<dbReference type="KEGG" id="gtt:GUITHDRAFT_156003"/>
<evidence type="ECO:0000313" key="2">
    <source>
        <dbReference type="EMBL" id="EKX33570.1"/>
    </source>
</evidence>
<dbReference type="GeneID" id="17290291"/>